<protein>
    <recommendedName>
        <fullName evidence="1">FIST domain-containing protein</fullName>
    </recommendedName>
</protein>
<proteinExistence type="predicted"/>
<comment type="caution">
    <text evidence="2">The sequence shown here is derived from an EMBL/GenBank/DDBJ whole genome shotgun (WGS) entry which is preliminary data.</text>
</comment>
<reference evidence="2 3" key="1">
    <citation type="submission" date="2016-10" db="EMBL/GenBank/DDBJ databases">
        <title>Genome sequence of the basidiomycete white-rot fungus Trametes pubescens.</title>
        <authorList>
            <person name="Makela M.R."/>
            <person name="Granchi Z."/>
            <person name="Peng M."/>
            <person name="De Vries R.P."/>
            <person name="Grigoriev I."/>
            <person name="Riley R."/>
            <person name="Hilden K."/>
        </authorList>
    </citation>
    <scope>NUCLEOTIDE SEQUENCE [LARGE SCALE GENOMIC DNA]</scope>
    <source>
        <strain evidence="2 3">FBCC735</strain>
    </source>
</reference>
<dbReference type="OrthoDB" id="10251508at2759"/>
<dbReference type="Pfam" id="PF08495">
    <property type="entry name" value="FIST"/>
    <property type="match status" value="1"/>
</dbReference>
<dbReference type="AlphaFoldDB" id="A0A1M2W0A5"/>
<feature type="domain" description="FIST" evidence="1">
    <location>
        <begin position="59"/>
        <end position="255"/>
    </location>
</feature>
<sequence length="426" mass="45411">MAVHMSTVISRELGHITEHLSKLQPILSQHPLLYTISASQNTRSSDLSILVSSLQGLSHRSVGCLSAAIPSAGPSWRQHTSVSLAAFDERHATLFRSTIPGRKAVQVGRWHAMHKDAQPDHEEPALGESMPDWDNTMSRVYEGQALPVELESLRAADVHSILYFSDNAPEGLCSSLLKFRLATKLGLIGTSTPFVTGRPYTLFHNERIHSDGAVGVCLSSSARPAAYSVFPGLEAITRPMIVTDSDGNLVNSLDHANPSSLLLHAIKNHPAVAGSAQGISPDLRLYIGTLHQKANGHQELVQLSSIMSGDPSRGSIALDAEGAPAEGSLVQIFLLPPSASLDVLGEAQRHSGAPEPRLAFASTSLDEAEARSISEEVEDHGATVLEDTFLAASENGCIVSRSADGESERPWKCAVPGATMGLQWAA</sequence>
<organism evidence="2 3">
    <name type="scientific">Trametes pubescens</name>
    <name type="common">White-rot fungus</name>
    <dbReference type="NCBI Taxonomy" id="154538"/>
    <lineage>
        <taxon>Eukaryota</taxon>
        <taxon>Fungi</taxon>
        <taxon>Dikarya</taxon>
        <taxon>Basidiomycota</taxon>
        <taxon>Agaricomycotina</taxon>
        <taxon>Agaricomycetes</taxon>
        <taxon>Polyporales</taxon>
        <taxon>Polyporaceae</taxon>
        <taxon>Trametes</taxon>
    </lineage>
</organism>
<dbReference type="InterPro" id="IPR013702">
    <property type="entry name" value="FIST_domain_N"/>
</dbReference>
<evidence type="ECO:0000313" key="2">
    <source>
        <dbReference type="EMBL" id="OJT13297.1"/>
    </source>
</evidence>
<dbReference type="Proteomes" id="UP000184267">
    <property type="component" value="Unassembled WGS sequence"/>
</dbReference>
<keyword evidence="3" id="KW-1185">Reference proteome</keyword>
<evidence type="ECO:0000313" key="3">
    <source>
        <dbReference type="Proteomes" id="UP000184267"/>
    </source>
</evidence>
<accession>A0A1M2W0A5</accession>
<gene>
    <name evidence="2" type="ORF">TRAPUB_10063</name>
</gene>
<evidence type="ECO:0000259" key="1">
    <source>
        <dbReference type="Pfam" id="PF08495"/>
    </source>
</evidence>
<dbReference type="OMA" id="LHRSAFN"/>
<name>A0A1M2W0A5_TRAPU</name>
<dbReference type="EMBL" id="MNAD01000413">
    <property type="protein sequence ID" value="OJT13297.1"/>
    <property type="molecule type" value="Genomic_DNA"/>
</dbReference>